<dbReference type="AlphaFoldDB" id="A0A844DJM2"/>
<accession>A0A844DJM2</accession>
<evidence type="ECO:0000313" key="2">
    <source>
        <dbReference type="Proteomes" id="UP000462091"/>
    </source>
</evidence>
<dbReference type="EMBL" id="WKQM01000064">
    <property type="protein sequence ID" value="MSC53140.1"/>
    <property type="molecule type" value="Genomic_DNA"/>
</dbReference>
<dbReference type="GO" id="GO:0003676">
    <property type="term" value="F:nucleic acid binding"/>
    <property type="evidence" value="ECO:0007669"/>
    <property type="project" value="InterPro"/>
</dbReference>
<reference evidence="1 2" key="1">
    <citation type="journal article" date="2019" name="Nat. Med.">
        <title>A library of human gut bacterial isolates paired with longitudinal multiomics data enables mechanistic microbiome research.</title>
        <authorList>
            <person name="Poyet M."/>
            <person name="Groussin M."/>
            <person name="Gibbons S.M."/>
            <person name="Avila-Pacheco J."/>
            <person name="Jiang X."/>
            <person name="Kearney S.M."/>
            <person name="Perrotta A.R."/>
            <person name="Berdy B."/>
            <person name="Zhao S."/>
            <person name="Lieberman T.D."/>
            <person name="Swanson P.K."/>
            <person name="Smith M."/>
            <person name="Roesemann S."/>
            <person name="Alexander J.E."/>
            <person name="Rich S.A."/>
            <person name="Livny J."/>
            <person name="Vlamakis H."/>
            <person name="Clish C."/>
            <person name="Bullock K."/>
            <person name="Deik A."/>
            <person name="Scott J."/>
            <person name="Pierce K.A."/>
            <person name="Xavier R.J."/>
            <person name="Alm E.J."/>
        </authorList>
    </citation>
    <scope>NUCLEOTIDE SEQUENCE [LARGE SCALE GENOMIC DNA]</scope>
    <source>
        <strain evidence="1 2">BIOML-B1</strain>
    </source>
</reference>
<dbReference type="Gene3D" id="3.40.1350.10">
    <property type="match status" value="1"/>
</dbReference>
<dbReference type="Proteomes" id="UP000462091">
    <property type="component" value="Unassembled WGS sequence"/>
</dbReference>
<dbReference type="InterPro" id="IPR011856">
    <property type="entry name" value="tRNA_endonuc-like_dom_sf"/>
</dbReference>
<proteinExistence type="predicted"/>
<evidence type="ECO:0000313" key="1">
    <source>
        <dbReference type="EMBL" id="MSC53140.1"/>
    </source>
</evidence>
<gene>
    <name evidence="1" type="ORF">GKE10_14875</name>
</gene>
<protein>
    <submittedName>
        <fullName evidence="1">Uncharacterized protein</fullName>
    </submittedName>
</protein>
<name>A0A844DJM2_9FIRM</name>
<sequence>MAGYVFAIGGDTEIIKICAERGVYATRLNSLASRPFEATLADYVSMKPGDNVYFFSERKIYGIGELVAVGPDCKYSNFPGSSTCAAVDYADVRDDLLVDSGEDSVWYRWLCTFKASPYFFEEGIDTDEVLVYKPNTFKMLRAFWNVSFIKLGDEENESLKEILLLRHQQEMRTGQCVWERNEEIHDLIGAHELDRYLIKPESLLCNCVRADRVKHEMALEVSVVYDLCNEGIPNLGRWDYVSHQVVASPFKPINYMDKIDVFAARYLEGTRIPCQYLTIELKKDKAEKSTIDQVLKYVDWVCAEYAYGDYEMIEACIIAADYEDDLNEYYREVVRRYYTLGSHPVRNKQWNRLKLLRYSCIDNRIVYEDVTPQIR</sequence>
<comment type="caution">
    <text evidence="1">The sequence shown here is derived from an EMBL/GenBank/DDBJ whole genome shotgun (WGS) entry which is preliminary data.</text>
</comment>
<dbReference type="RefSeq" id="WP_154266120.1">
    <property type="nucleotide sequence ID" value="NZ_WKQM01000064.1"/>
</dbReference>
<organism evidence="1 2">
    <name type="scientific">Faecalibacterium prausnitzii</name>
    <dbReference type="NCBI Taxonomy" id="853"/>
    <lineage>
        <taxon>Bacteria</taxon>
        <taxon>Bacillati</taxon>
        <taxon>Bacillota</taxon>
        <taxon>Clostridia</taxon>
        <taxon>Eubacteriales</taxon>
        <taxon>Oscillospiraceae</taxon>
        <taxon>Faecalibacterium</taxon>
    </lineage>
</organism>